<name>A0AAP7CBP7_9CORY</name>
<proteinExistence type="predicted"/>
<feature type="transmembrane region" description="Helical" evidence="2">
    <location>
        <begin position="16"/>
        <end position="37"/>
    </location>
</feature>
<dbReference type="Proteomes" id="UP000591626">
    <property type="component" value="Unassembled WGS sequence"/>
</dbReference>
<feature type="region of interest" description="Disordered" evidence="1">
    <location>
        <begin position="240"/>
        <end position="263"/>
    </location>
</feature>
<evidence type="ECO:0000313" key="6">
    <source>
        <dbReference type="Proteomes" id="UP000591626"/>
    </source>
</evidence>
<organism evidence="4 6">
    <name type="scientific">Corynebacterium coyleae</name>
    <dbReference type="NCBI Taxonomy" id="53374"/>
    <lineage>
        <taxon>Bacteria</taxon>
        <taxon>Bacillati</taxon>
        <taxon>Actinomycetota</taxon>
        <taxon>Actinomycetes</taxon>
        <taxon>Mycobacteriales</taxon>
        <taxon>Corynebacteriaceae</taxon>
        <taxon>Corynebacterium</taxon>
    </lineage>
</organism>
<dbReference type="InterPro" id="IPR012336">
    <property type="entry name" value="Thioredoxin-like_fold"/>
</dbReference>
<dbReference type="SUPFAM" id="SSF52833">
    <property type="entry name" value="Thioredoxin-like"/>
    <property type="match status" value="1"/>
</dbReference>
<evidence type="ECO:0000256" key="2">
    <source>
        <dbReference type="SAM" id="Phobius"/>
    </source>
</evidence>
<reference evidence="5 7" key="2">
    <citation type="submission" date="2021-06" db="EMBL/GenBank/DDBJ databases">
        <title>FDA dAtabase for Regulatory Grade micrObial Sequences (FDA-ARGOS): Supporting development and validation of Infectious Disease Dx tests.</title>
        <authorList>
            <person name="Sproer C."/>
            <person name="Gronow S."/>
            <person name="Severitt S."/>
            <person name="Schroder I."/>
            <person name="Tallon L."/>
            <person name="Sadzewicz L."/>
            <person name="Zhao X."/>
            <person name="Boylan J."/>
            <person name="Ott S."/>
            <person name="Bowen H."/>
            <person name="Vavikolanu K."/>
            <person name="Mehta A."/>
            <person name="Aluvathingal J."/>
            <person name="Nadendla S."/>
            <person name="Lowell S."/>
            <person name="Myers T."/>
            <person name="Yan Y."/>
        </authorList>
    </citation>
    <scope>NUCLEOTIDE SEQUENCE [LARGE SCALE GENOMIC DNA]</scope>
    <source>
        <strain evidence="5 7">FDAARGOS 1425</strain>
    </source>
</reference>
<dbReference type="EMBL" id="CP077302">
    <property type="protein sequence ID" value="QXB18974.1"/>
    <property type="molecule type" value="Genomic_DNA"/>
</dbReference>
<reference evidence="4 6" key="1">
    <citation type="submission" date="2020-03" db="EMBL/GenBank/DDBJ databases">
        <title>Draft genome sequences of bacterial isolates from the female urobiome.</title>
        <authorList>
            <person name="Miller-Ensminger T."/>
            <person name="Wolfe A.J."/>
            <person name="Putonti C."/>
        </authorList>
    </citation>
    <scope>NUCLEOTIDE SEQUENCE [LARGE SCALE GENOMIC DNA]</scope>
    <source>
        <strain evidence="4 6">UMB8490</strain>
    </source>
</reference>
<evidence type="ECO:0000313" key="7">
    <source>
        <dbReference type="Proteomes" id="UP000683520"/>
    </source>
</evidence>
<keyword evidence="2" id="KW-0812">Transmembrane</keyword>
<dbReference type="Gene3D" id="3.40.30.10">
    <property type="entry name" value="Glutaredoxin"/>
    <property type="match status" value="1"/>
</dbReference>
<evidence type="ECO:0000256" key="1">
    <source>
        <dbReference type="SAM" id="MobiDB-lite"/>
    </source>
</evidence>
<keyword evidence="2" id="KW-1133">Transmembrane helix</keyword>
<accession>A0AAP7CBP7</accession>
<keyword evidence="2" id="KW-0472">Membrane</keyword>
<evidence type="ECO:0000259" key="3">
    <source>
        <dbReference type="Pfam" id="PF13462"/>
    </source>
</evidence>
<gene>
    <name evidence="4" type="ORF">HC138_02335</name>
    <name evidence="5" type="ORF">I6L55_02415</name>
</gene>
<dbReference type="CDD" id="cd02972">
    <property type="entry name" value="DsbA_family"/>
    <property type="match status" value="1"/>
</dbReference>
<dbReference type="InterPro" id="IPR036249">
    <property type="entry name" value="Thioredoxin-like_sf"/>
</dbReference>
<evidence type="ECO:0000313" key="4">
    <source>
        <dbReference type="EMBL" id="NJJ03214.1"/>
    </source>
</evidence>
<evidence type="ECO:0000313" key="5">
    <source>
        <dbReference type="EMBL" id="QXB18974.1"/>
    </source>
</evidence>
<dbReference type="GeneID" id="92749030"/>
<dbReference type="Proteomes" id="UP000683520">
    <property type="component" value="Chromosome"/>
</dbReference>
<dbReference type="RefSeq" id="WP_070422604.1">
    <property type="nucleotide sequence ID" value="NZ_CP047198.1"/>
</dbReference>
<sequence>MTTRKVQNPNQSGSKAFIWAVVAVIAIALLVIGIIVYNGKANRSAAKQAEMIDVTGINVEWNQEEDIIHITGENKDANKAELFEDFSCSHCADLHVATDEQMLEKVRAGEINVDLRPMTALDGGMTGHSTKALAAELALLAHGDFSSAFTLRNFLFENQQSAYNKYDENGFADLAADYGASDEAVKDIRDGKFIDTAKRLGDDNRKYQEDKTGEAWTPRVLVDGEDVEKLVDIEELREITGNPNLDEKEDSPRDFWPEVLASR</sequence>
<protein>
    <submittedName>
        <fullName evidence="5">DsbA family protein</fullName>
    </submittedName>
    <submittedName>
        <fullName evidence="4">Thioredoxin domain-containing protein</fullName>
    </submittedName>
</protein>
<feature type="domain" description="Thioredoxin-like fold" evidence="3">
    <location>
        <begin position="70"/>
        <end position="239"/>
    </location>
</feature>
<dbReference type="EMBL" id="JAAUVV010000002">
    <property type="protein sequence ID" value="NJJ03214.1"/>
    <property type="molecule type" value="Genomic_DNA"/>
</dbReference>
<dbReference type="Pfam" id="PF13462">
    <property type="entry name" value="Thioredoxin_4"/>
    <property type="match status" value="1"/>
</dbReference>
<keyword evidence="7" id="KW-1185">Reference proteome</keyword>
<dbReference type="AlphaFoldDB" id="A0AAP7CBP7"/>